<feature type="transmembrane region" description="Helical" evidence="10">
    <location>
        <begin position="330"/>
        <end position="358"/>
    </location>
</feature>
<evidence type="ECO:0000256" key="4">
    <source>
        <dbReference type="ARBA" id="ARBA00022692"/>
    </source>
</evidence>
<keyword evidence="6" id="KW-0915">Sodium</keyword>
<dbReference type="GO" id="GO:0098719">
    <property type="term" value="P:sodium ion import across plasma membrane"/>
    <property type="evidence" value="ECO:0007669"/>
    <property type="project" value="TreeGrafter"/>
</dbReference>
<gene>
    <name evidence="12" type="ORF">BWR60_33525</name>
</gene>
<dbReference type="Proteomes" id="UP000196655">
    <property type="component" value="Unassembled WGS sequence"/>
</dbReference>
<feature type="domain" description="Cyclic nucleotide-binding" evidence="11">
    <location>
        <begin position="715"/>
        <end position="829"/>
    </location>
</feature>
<feature type="transmembrane region" description="Helical" evidence="10">
    <location>
        <begin position="133"/>
        <end position="156"/>
    </location>
</feature>
<dbReference type="GO" id="GO:0005886">
    <property type="term" value="C:plasma membrane"/>
    <property type="evidence" value="ECO:0007669"/>
    <property type="project" value="UniProtKB-SubCell"/>
</dbReference>
<feature type="transmembrane region" description="Helical" evidence="10">
    <location>
        <begin position="78"/>
        <end position="95"/>
    </location>
</feature>
<feature type="transmembrane region" description="Helical" evidence="10">
    <location>
        <begin position="266"/>
        <end position="287"/>
    </location>
</feature>
<dbReference type="InterPro" id="IPR018490">
    <property type="entry name" value="cNMP-bd_dom_sf"/>
</dbReference>
<feature type="transmembrane region" description="Helical" evidence="10">
    <location>
        <begin position="107"/>
        <end position="127"/>
    </location>
</feature>
<evidence type="ECO:0000256" key="2">
    <source>
        <dbReference type="ARBA" id="ARBA00022448"/>
    </source>
</evidence>
<dbReference type="SUPFAM" id="SSF51206">
    <property type="entry name" value="cAMP-binding domain-like"/>
    <property type="match status" value="1"/>
</dbReference>
<evidence type="ECO:0000313" key="13">
    <source>
        <dbReference type="Proteomes" id="UP000196655"/>
    </source>
</evidence>
<evidence type="ECO:0000256" key="7">
    <source>
        <dbReference type="ARBA" id="ARBA00023065"/>
    </source>
</evidence>
<evidence type="ECO:0000256" key="8">
    <source>
        <dbReference type="ARBA" id="ARBA00023136"/>
    </source>
</evidence>
<evidence type="ECO:0000256" key="10">
    <source>
        <dbReference type="SAM" id="Phobius"/>
    </source>
</evidence>
<proteinExistence type="predicted"/>
<evidence type="ECO:0000256" key="5">
    <source>
        <dbReference type="ARBA" id="ARBA00022989"/>
    </source>
</evidence>
<evidence type="ECO:0000256" key="3">
    <source>
        <dbReference type="ARBA" id="ARBA00022475"/>
    </source>
</evidence>
<reference evidence="13" key="1">
    <citation type="submission" date="2017-05" db="EMBL/GenBank/DDBJ databases">
        <authorList>
            <person name="Macchi M."/>
            <person name="Festa S."/>
            <person name="Coppotelli B.M."/>
            <person name="Morelli I.S."/>
        </authorList>
    </citation>
    <scope>NUCLEOTIDE SEQUENCE [LARGE SCALE GENOMIC DNA]</scope>
    <source>
        <strain evidence="13">I</strain>
    </source>
</reference>
<evidence type="ECO:0000256" key="9">
    <source>
        <dbReference type="ARBA" id="ARBA00023201"/>
    </source>
</evidence>
<evidence type="ECO:0000259" key="11">
    <source>
        <dbReference type="PROSITE" id="PS50042"/>
    </source>
</evidence>
<dbReference type="GO" id="GO:0051453">
    <property type="term" value="P:regulation of intracellular pH"/>
    <property type="evidence" value="ECO:0007669"/>
    <property type="project" value="TreeGrafter"/>
</dbReference>
<dbReference type="InterPro" id="IPR000595">
    <property type="entry name" value="cNMP-bd_dom"/>
</dbReference>
<keyword evidence="3" id="KW-1003">Cell membrane</keyword>
<organism evidence="12 13">
    <name type="scientific">Inquilinus limosus</name>
    <dbReference type="NCBI Taxonomy" id="171674"/>
    <lineage>
        <taxon>Bacteria</taxon>
        <taxon>Pseudomonadati</taxon>
        <taxon>Pseudomonadota</taxon>
        <taxon>Alphaproteobacteria</taxon>
        <taxon>Rhodospirillales</taxon>
        <taxon>Rhodospirillaceae</taxon>
        <taxon>Inquilinus</taxon>
    </lineage>
</organism>
<feature type="transmembrane region" description="Helical" evidence="10">
    <location>
        <begin position="177"/>
        <end position="197"/>
    </location>
</feature>
<dbReference type="CDD" id="cd00038">
    <property type="entry name" value="CAP_ED"/>
    <property type="match status" value="1"/>
</dbReference>
<sequence>METMPDIALAVLAISILIVLVALLQPLATRLSLPHSVLIAGLGIALGSVASVTGAIGTGGTFSEFAHALTGGEIRSEAILHIFLPILLFEAGLHMDVRRMMDDVAPILTLAVVAVLVCSLVVGIALWGTSSQSLVLCLLLGAIVATTDPAAVIGIFRDAGAPRRLTILVEGESLLNDAAAITLYIVLIGLLTAGGGAGHGAEEADASGAPLLFLRFFIGGGLFGFVAGRLAFMVMRPLNRYPVAEVAFTLALPYIAYVVAERYLHVSGVVAVVTVALVVGSTGRVRISAEGWEGLEKVWALLGFCASTLIFIFAAMLVPEFLRDATVEDGLLLLVLISAAFAARAIVLWGLLPVLTWLKVGQPVSTPYRVVILWGGLRGAVTLALALAVSENPLLGTEATHFVVVLATGFVLWTLLVNATTLRLVMRALGMGALSPTELALRDRALHQAREGIAERIEEIAEEQHLAPEVAKEAAEAYRSRLSGLASRPFMLDPKERERMGLMALANRERDLVVEHFDQKLMSRRTTVDLLAQVGRLHDAAMTGGRGDYLTAAAGNIGFGPSFRIAILLQRYTGWEGPLSGRIADRLEMLKVSRMMIEMLKRHAEAEMRRLLGAEVWQSLDAVLTTRLDAIVAAIEAWRLQYPDYERRMSERFLRWAALRLESVEYDDLRNQQFITGEIYEDLQRDVGRLYETLQRRPRLDLGLSTEELVRRLPFFQGLSEERIGQICRLLKPIFAVPGEAIVQAGERGDTMYFISSGAVEIGRGGRKFRLGRGDFFGEMAVLISGRRTATVTAIAFCKLLALTARDLQALASAHPDLRRTIAEVARARSTETERTISALGEEEAV</sequence>
<dbReference type="PANTHER" id="PTHR10110">
    <property type="entry name" value="SODIUM/HYDROGEN EXCHANGER"/>
    <property type="match status" value="1"/>
</dbReference>
<keyword evidence="9" id="KW-0739">Sodium transport</keyword>
<protein>
    <recommendedName>
        <fullName evidence="11">Cyclic nucleotide-binding domain-containing protein</fullName>
    </recommendedName>
</protein>
<dbReference type="Gene3D" id="6.10.140.1330">
    <property type="match status" value="1"/>
</dbReference>
<keyword evidence="2" id="KW-0813">Transport</keyword>
<dbReference type="GO" id="GO:0015386">
    <property type="term" value="F:potassium:proton antiporter activity"/>
    <property type="evidence" value="ECO:0007669"/>
    <property type="project" value="TreeGrafter"/>
</dbReference>
<dbReference type="PROSITE" id="PS00888">
    <property type="entry name" value="CNMP_BINDING_1"/>
    <property type="match status" value="1"/>
</dbReference>
<dbReference type="AlphaFoldDB" id="A0A211YZK3"/>
<dbReference type="GO" id="GO:0015385">
    <property type="term" value="F:sodium:proton antiporter activity"/>
    <property type="evidence" value="ECO:0007669"/>
    <property type="project" value="InterPro"/>
</dbReference>
<comment type="subcellular location">
    <subcellularLocation>
        <location evidence="1">Cell membrane</location>
        <topology evidence="1">Multi-pass membrane protein</topology>
    </subcellularLocation>
</comment>
<accession>A0A211YZK3</accession>
<evidence type="ECO:0000313" key="12">
    <source>
        <dbReference type="EMBL" id="OWJ58297.1"/>
    </source>
</evidence>
<feature type="transmembrane region" description="Helical" evidence="10">
    <location>
        <begin position="36"/>
        <end position="58"/>
    </location>
</feature>
<keyword evidence="5 10" id="KW-1133">Transmembrane helix</keyword>
<evidence type="ECO:0000256" key="1">
    <source>
        <dbReference type="ARBA" id="ARBA00004651"/>
    </source>
</evidence>
<keyword evidence="4 10" id="KW-0812">Transmembrane</keyword>
<dbReference type="Gene3D" id="2.60.120.10">
    <property type="entry name" value="Jelly Rolls"/>
    <property type="match status" value="1"/>
</dbReference>
<keyword evidence="7" id="KW-0406">Ion transport</keyword>
<feature type="transmembrane region" description="Helical" evidence="10">
    <location>
        <begin position="299"/>
        <end position="318"/>
    </location>
</feature>
<dbReference type="Pfam" id="PF00027">
    <property type="entry name" value="cNMP_binding"/>
    <property type="match status" value="1"/>
</dbReference>
<comment type="caution">
    <text evidence="12">The sequence shown here is derived from an EMBL/GenBank/DDBJ whole genome shotgun (WGS) entry which is preliminary data.</text>
</comment>
<dbReference type="Pfam" id="PF00999">
    <property type="entry name" value="Na_H_Exchanger"/>
    <property type="match status" value="1"/>
</dbReference>
<feature type="transmembrane region" description="Helical" evidence="10">
    <location>
        <begin position="209"/>
        <end position="231"/>
    </location>
</feature>
<dbReference type="InterPro" id="IPR014710">
    <property type="entry name" value="RmlC-like_jellyroll"/>
</dbReference>
<dbReference type="PANTHER" id="PTHR10110:SF86">
    <property type="entry name" value="SODIUM_HYDROGEN EXCHANGER 7"/>
    <property type="match status" value="1"/>
</dbReference>
<feature type="transmembrane region" description="Helical" evidence="10">
    <location>
        <begin position="402"/>
        <end position="425"/>
    </location>
</feature>
<dbReference type="InterPro" id="IPR006153">
    <property type="entry name" value="Cation/H_exchanger_TM"/>
</dbReference>
<feature type="transmembrane region" description="Helical" evidence="10">
    <location>
        <begin position="6"/>
        <end position="24"/>
    </location>
</feature>
<dbReference type="InterPro" id="IPR018488">
    <property type="entry name" value="cNMP-bd_CS"/>
</dbReference>
<dbReference type="PROSITE" id="PS00889">
    <property type="entry name" value="CNMP_BINDING_2"/>
    <property type="match status" value="1"/>
</dbReference>
<dbReference type="SMART" id="SM00100">
    <property type="entry name" value="cNMP"/>
    <property type="match status" value="1"/>
</dbReference>
<feature type="transmembrane region" description="Helical" evidence="10">
    <location>
        <begin position="243"/>
        <end position="260"/>
    </location>
</feature>
<dbReference type="STRING" id="1122125.GCA_000423185_00577"/>
<evidence type="ECO:0000256" key="6">
    <source>
        <dbReference type="ARBA" id="ARBA00023053"/>
    </source>
</evidence>
<name>A0A211YZK3_9PROT</name>
<dbReference type="EMBL" id="NHON01000136">
    <property type="protein sequence ID" value="OWJ58297.1"/>
    <property type="molecule type" value="Genomic_DNA"/>
</dbReference>
<dbReference type="PROSITE" id="PS50042">
    <property type="entry name" value="CNMP_BINDING_3"/>
    <property type="match status" value="1"/>
</dbReference>
<keyword evidence="13" id="KW-1185">Reference proteome</keyword>
<dbReference type="InterPro" id="IPR018422">
    <property type="entry name" value="Cation/H_exchanger_CPA1"/>
</dbReference>
<feature type="transmembrane region" description="Helical" evidence="10">
    <location>
        <begin position="370"/>
        <end position="390"/>
    </location>
</feature>
<dbReference type="OrthoDB" id="9809206at2"/>
<keyword evidence="8 10" id="KW-0472">Membrane</keyword>